<gene>
    <name evidence="1" type="ORF">Dxin01_04199</name>
</gene>
<accession>A0ABP9VGS8</accession>
<organism evidence="1 2">
    <name type="scientific">Deinococcus xinjiangensis</name>
    <dbReference type="NCBI Taxonomy" id="457454"/>
    <lineage>
        <taxon>Bacteria</taxon>
        <taxon>Thermotogati</taxon>
        <taxon>Deinococcota</taxon>
        <taxon>Deinococci</taxon>
        <taxon>Deinococcales</taxon>
        <taxon>Deinococcaceae</taxon>
        <taxon>Deinococcus</taxon>
    </lineage>
</organism>
<protein>
    <submittedName>
        <fullName evidence="1">Uncharacterized protein</fullName>
    </submittedName>
</protein>
<reference evidence="1 2" key="1">
    <citation type="submission" date="2024-02" db="EMBL/GenBank/DDBJ databases">
        <title>Deinococcus xinjiangensis NBRC 107630.</title>
        <authorList>
            <person name="Ichikawa N."/>
            <person name="Katano-Makiyama Y."/>
            <person name="Hidaka K."/>
        </authorList>
    </citation>
    <scope>NUCLEOTIDE SEQUENCE [LARGE SCALE GENOMIC DNA]</scope>
    <source>
        <strain evidence="1 2">NBRC 107630</strain>
    </source>
</reference>
<keyword evidence="2" id="KW-1185">Reference proteome</keyword>
<sequence>MLQKLNLTQPDIVQTCFDTFEYGFWMYVHIDLLGLSSRSLVPAPPDWATGTYVPDDLRAAAQRIAELGFPPHAEFPAAQQWWEAERPPPQPPCTSLDWLALAEMAFYVGLWRLSAQRFKELDMLPVLALPLREAAQVHFGLNSVIPAEHLTDIQATLLARLKEEASILALDDDGATVAIHFVMPEGRDPLDSGAELDGSEKSNLSARMRRLKLLRHIIPDRQKYACQGYGHRMALLPLPLDGSHGDMPRENLPPTWGTSWNRIFIRLAERHHLLPDWQAQADHQWKRRVAIVETLEATHHALTGADGQRNTRLKIAANLLDAHPRMVG</sequence>
<name>A0ABP9VGS8_9DEIO</name>
<proteinExistence type="predicted"/>
<dbReference type="Proteomes" id="UP001458946">
    <property type="component" value="Unassembled WGS sequence"/>
</dbReference>
<dbReference type="EMBL" id="BAABRN010000123">
    <property type="protein sequence ID" value="GAA5504429.1"/>
    <property type="molecule type" value="Genomic_DNA"/>
</dbReference>
<comment type="caution">
    <text evidence="1">The sequence shown here is derived from an EMBL/GenBank/DDBJ whole genome shotgun (WGS) entry which is preliminary data.</text>
</comment>
<evidence type="ECO:0000313" key="1">
    <source>
        <dbReference type="EMBL" id="GAA5504429.1"/>
    </source>
</evidence>
<evidence type="ECO:0000313" key="2">
    <source>
        <dbReference type="Proteomes" id="UP001458946"/>
    </source>
</evidence>